<dbReference type="EMBL" id="CADCWF010000330">
    <property type="protein sequence ID" value="CAA9578874.1"/>
    <property type="molecule type" value="Genomic_DNA"/>
</dbReference>
<organism evidence="1">
    <name type="scientific">uncultured Thermomicrobiales bacterium</name>
    <dbReference type="NCBI Taxonomy" id="1645740"/>
    <lineage>
        <taxon>Bacteria</taxon>
        <taxon>Pseudomonadati</taxon>
        <taxon>Thermomicrobiota</taxon>
        <taxon>Thermomicrobia</taxon>
        <taxon>Thermomicrobiales</taxon>
        <taxon>environmental samples</taxon>
    </lineage>
</organism>
<protein>
    <submittedName>
        <fullName evidence="1">Uncharacterized protein</fullName>
    </submittedName>
</protein>
<evidence type="ECO:0000313" key="1">
    <source>
        <dbReference type="EMBL" id="CAA9578874.1"/>
    </source>
</evidence>
<gene>
    <name evidence="1" type="ORF">AVDCRST_MAG59-4464</name>
</gene>
<sequence length="74" mass="7847">MSPTVGAGVAPIPGKAHAAFQCPARWTGCKEDGIGLGEWAVRHGYRSEAVFRRAPEWSMGVSPDAVLRHGGTDE</sequence>
<proteinExistence type="predicted"/>
<name>A0A6J4VGK6_9BACT</name>
<accession>A0A6J4VGK6</accession>
<dbReference type="AlphaFoldDB" id="A0A6J4VGK6"/>
<reference evidence="1" key="1">
    <citation type="submission" date="2020-02" db="EMBL/GenBank/DDBJ databases">
        <authorList>
            <person name="Meier V. D."/>
        </authorList>
    </citation>
    <scope>NUCLEOTIDE SEQUENCE</scope>
    <source>
        <strain evidence="1">AVDCRST_MAG59</strain>
    </source>
</reference>